<reference evidence="1 2" key="1">
    <citation type="submission" date="2011-06" db="EMBL/GenBank/DDBJ databases">
        <authorList>
            <person name="Bador J."/>
            <person name="Amoureux L."/>
            <person name="Neuwirth C."/>
        </authorList>
    </citation>
    <scope>NUCLEOTIDE SEQUENCE [LARGE SCALE GENOMIC DNA]</scope>
    <source>
        <strain evidence="1 2">AXX-A</strain>
    </source>
</reference>
<name>F7T9D1_9BURK</name>
<accession>F7T9D1</accession>
<dbReference type="HOGENOM" id="CLU_3021231_0_0_4"/>
<evidence type="ECO:0000313" key="2">
    <source>
        <dbReference type="Proteomes" id="UP000004853"/>
    </source>
</evidence>
<dbReference type="AlphaFoldDB" id="F7T9D1"/>
<gene>
    <name evidence="1" type="ORF">AXXA_27885</name>
</gene>
<protein>
    <submittedName>
        <fullName evidence="1">Uncharacterized protein</fullName>
    </submittedName>
</protein>
<sequence length="55" mass="6246">MKCQAQAVVAEAVVEFAFQLFDHLDAGNGVQQGNQLFDQVRGEFQFACWIRRTVK</sequence>
<proteinExistence type="predicted"/>
<dbReference type="EMBL" id="AFRQ01000133">
    <property type="protein sequence ID" value="EGP43091.1"/>
    <property type="molecule type" value="Genomic_DNA"/>
</dbReference>
<comment type="caution">
    <text evidence="1">The sequence shown here is derived from an EMBL/GenBank/DDBJ whole genome shotgun (WGS) entry which is preliminary data.</text>
</comment>
<organism evidence="1 2">
    <name type="scientific">Achromobacter insuavis AXX-A</name>
    <dbReference type="NCBI Taxonomy" id="1003200"/>
    <lineage>
        <taxon>Bacteria</taxon>
        <taxon>Pseudomonadati</taxon>
        <taxon>Pseudomonadota</taxon>
        <taxon>Betaproteobacteria</taxon>
        <taxon>Burkholderiales</taxon>
        <taxon>Alcaligenaceae</taxon>
        <taxon>Achromobacter</taxon>
    </lineage>
</organism>
<evidence type="ECO:0000313" key="1">
    <source>
        <dbReference type="EMBL" id="EGP43091.1"/>
    </source>
</evidence>
<dbReference type="Proteomes" id="UP000004853">
    <property type="component" value="Unassembled WGS sequence"/>
</dbReference>